<comment type="similarity">
    <text evidence="1">Belongs to the UPF0164 family.</text>
</comment>
<proteinExistence type="inferred from homology"/>
<feature type="chain" id="PRO_5042466693" evidence="2">
    <location>
        <begin position="21"/>
        <end position="408"/>
    </location>
</feature>
<dbReference type="Gene3D" id="2.40.160.60">
    <property type="entry name" value="Outer membrane protein transport protein (OMPP1/FadL/TodX)"/>
    <property type="match status" value="1"/>
</dbReference>
<dbReference type="AlphaFoldDB" id="A0AAJ1MMM6"/>
<evidence type="ECO:0000313" key="3">
    <source>
        <dbReference type="EMBL" id="MDC7225574.1"/>
    </source>
</evidence>
<dbReference type="EMBL" id="JAQQAL010000008">
    <property type="protein sequence ID" value="MDC7225574.1"/>
    <property type="molecule type" value="Genomic_DNA"/>
</dbReference>
<name>A0AAJ1MMM6_9SPIO</name>
<protein>
    <submittedName>
        <fullName evidence="3">UPF0164 family protein</fullName>
    </submittedName>
</protein>
<accession>A0AAJ1MMM6</accession>
<keyword evidence="2" id="KW-0732">Signal</keyword>
<gene>
    <name evidence="3" type="ORF">PQJ61_02290</name>
</gene>
<organism evidence="3 4">
    <name type="scientific">Candidatus Thalassospirochaeta sargassi</name>
    <dbReference type="NCBI Taxonomy" id="3119039"/>
    <lineage>
        <taxon>Bacteria</taxon>
        <taxon>Pseudomonadati</taxon>
        <taxon>Spirochaetota</taxon>
        <taxon>Spirochaetia</taxon>
        <taxon>Spirochaetales</taxon>
        <taxon>Spirochaetaceae</taxon>
        <taxon>Candidatus Thalassospirochaeta</taxon>
    </lineage>
</organism>
<dbReference type="InterPro" id="IPR005362">
    <property type="entry name" value="UPF0164"/>
</dbReference>
<sequence length="408" mass="45448">MRRKFLFALLLILTATGLFASDYSDYYGSITDSDFFTGDINTGTTVFQLLRIPAGGIAEAMGTAQTAVAADTSSIMYNPAVTSLLDLTELTFGHNNWISDSSIESVNFTTRFDDLGISAGFKMLYLPFTGRDDWGESYVRGYPLEAVLSMNAAYNFFRNYYFNGISAGLSLKTGYRYISDDFYEDQSSFAVMGDFGLYTSFNFLKFYDSRDKNFSLGTVFRNAGIETLGEALPTEFAAGFAYSPIHPLNLAFDFVLPVNLLGEESEEWYMAGGFNAIMTDFFSIQGGFNWRGSNPRLSLGTTIDLAEVAFNINYMQDLATSTDALDRFSIEARIKLGDEGRYERQHMVDELYIAGLGAYANGDLQKAIAYWEAALELDNSFTPAEEFIASAARSIDLLNRMEELNRVE</sequence>
<evidence type="ECO:0000256" key="2">
    <source>
        <dbReference type="SAM" id="SignalP"/>
    </source>
</evidence>
<reference evidence="3 4" key="1">
    <citation type="submission" date="2022-12" db="EMBL/GenBank/DDBJ databases">
        <title>Metagenome assembled genome from gulf of manar.</title>
        <authorList>
            <person name="Kohli P."/>
            <person name="Pk S."/>
            <person name="Venkata Ramana C."/>
            <person name="Sasikala C."/>
        </authorList>
    </citation>
    <scope>NUCLEOTIDE SEQUENCE [LARGE SCALE GENOMIC DNA]</scope>
    <source>
        <strain evidence="3">JB008</strain>
    </source>
</reference>
<feature type="signal peptide" evidence="2">
    <location>
        <begin position="1"/>
        <end position="20"/>
    </location>
</feature>
<comment type="caution">
    <text evidence="3">The sequence shown here is derived from an EMBL/GenBank/DDBJ whole genome shotgun (WGS) entry which is preliminary data.</text>
</comment>
<evidence type="ECO:0000256" key="1">
    <source>
        <dbReference type="ARBA" id="ARBA00005846"/>
    </source>
</evidence>
<evidence type="ECO:0000313" key="4">
    <source>
        <dbReference type="Proteomes" id="UP001221217"/>
    </source>
</evidence>
<dbReference type="Proteomes" id="UP001221217">
    <property type="component" value="Unassembled WGS sequence"/>
</dbReference>
<dbReference type="Pfam" id="PF03687">
    <property type="entry name" value="UPF0164"/>
    <property type="match status" value="1"/>
</dbReference>